<reference evidence="1" key="1">
    <citation type="submission" date="2014-11" db="EMBL/GenBank/DDBJ databases">
        <authorList>
            <person name="Amaro Gonzalez C."/>
        </authorList>
    </citation>
    <scope>NUCLEOTIDE SEQUENCE</scope>
</reference>
<dbReference type="AlphaFoldDB" id="A0A0E9SF70"/>
<name>A0A0E9SF70_ANGAN</name>
<reference evidence="1" key="2">
    <citation type="journal article" date="2015" name="Fish Shellfish Immunol.">
        <title>Early steps in the European eel (Anguilla anguilla)-Vibrio vulnificus interaction in the gills: Role of the RtxA13 toxin.</title>
        <authorList>
            <person name="Callol A."/>
            <person name="Pajuelo D."/>
            <person name="Ebbesson L."/>
            <person name="Teles M."/>
            <person name="MacKenzie S."/>
            <person name="Amaro C."/>
        </authorList>
    </citation>
    <scope>NUCLEOTIDE SEQUENCE</scope>
</reference>
<dbReference type="EMBL" id="GBXM01068651">
    <property type="protein sequence ID" value="JAH39926.1"/>
    <property type="molecule type" value="Transcribed_RNA"/>
</dbReference>
<proteinExistence type="predicted"/>
<sequence>MATPFRVLRRKTVPSYIK</sequence>
<protein>
    <submittedName>
        <fullName evidence="1">Uncharacterized protein</fullName>
    </submittedName>
</protein>
<accession>A0A0E9SF70</accession>
<organism evidence="1">
    <name type="scientific">Anguilla anguilla</name>
    <name type="common">European freshwater eel</name>
    <name type="synonym">Muraena anguilla</name>
    <dbReference type="NCBI Taxonomy" id="7936"/>
    <lineage>
        <taxon>Eukaryota</taxon>
        <taxon>Metazoa</taxon>
        <taxon>Chordata</taxon>
        <taxon>Craniata</taxon>
        <taxon>Vertebrata</taxon>
        <taxon>Euteleostomi</taxon>
        <taxon>Actinopterygii</taxon>
        <taxon>Neopterygii</taxon>
        <taxon>Teleostei</taxon>
        <taxon>Anguilliformes</taxon>
        <taxon>Anguillidae</taxon>
        <taxon>Anguilla</taxon>
    </lineage>
</organism>
<dbReference type="EMBL" id="GBXM01077259">
    <property type="protein sequence ID" value="JAH31318.1"/>
    <property type="molecule type" value="Transcribed_RNA"/>
</dbReference>
<evidence type="ECO:0000313" key="1">
    <source>
        <dbReference type="EMBL" id="JAH39926.1"/>
    </source>
</evidence>